<proteinExistence type="predicted"/>
<keyword evidence="1" id="KW-0472">Membrane</keyword>
<evidence type="ECO:0000256" key="1">
    <source>
        <dbReference type="SAM" id="Phobius"/>
    </source>
</evidence>
<dbReference type="EMBL" id="LMVM01000033">
    <property type="protein sequence ID" value="PAV04027.1"/>
    <property type="molecule type" value="Genomic_DNA"/>
</dbReference>
<feature type="transmembrane region" description="Helical" evidence="1">
    <location>
        <begin position="44"/>
        <end position="65"/>
    </location>
</feature>
<name>A0A2A2H3T2_METBR</name>
<accession>A0A2A2H3T2</accession>
<dbReference type="Proteomes" id="UP000217784">
    <property type="component" value="Unassembled WGS sequence"/>
</dbReference>
<reference evidence="2 3" key="1">
    <citation type="journal article" date="2017" name="BMC Genomics">
        <title>Genomic analysis of methanogenic archaea reveals a shift towards energy conservation.</title>
        <authorList>
            <person name="Gilmore S.P."/>
            <person name="Henske J.K."/>
            <person name="Sexton J.A."/>
            <person name="Solomon K.V."/>
            <person name="Seppala S."/>
            <person name="Yoo J.I."/>
            <person name="Huyett L.M."/>
            <person name="Pressman A."/>
            <person name="Cogan J.Z."/>
            <person name="Kivenson V."/>
            <person name="Peng X."/>
            <person name="Tan Y."/>
            <person name="Valentine D.L."/>
            <person name="O'Malley M.A."/>
        </authorList>
    </citation>
    <scope>NUCLEOTIDE SEQUENCE [LARGE SCALE GENOMIC DNA]</scope>
    <source>
        <strain evidence="2 3">M.o.H.</strain>
    </source>
</reference>
<evidence type="ECO:0000313" key="2">
    <source>
        <dbReference type="EMBL" id="PAV04027.1"/>
    </source>
</evidence>
<sequence length="81" mass="9652">MYMVNRRLSKELQESEEYKKWTEKVNEILAIMSRDISKGRKQELLDSLTIDLLFISIILGTVYPMSELMENWDRSVIKLIK</sequence>
<gene>
    <name evidence="2" type="ORF">ASJ80_03160</name>
</gene>
<dbReference type="AlphaFoldDB" id="A0A2A2H3T2"/>
<comment type="caution">
    <text evidence="2">The sequence shown here is derived from an EMBL/GenBank/DDBJ whole genome shotgun (WGS) entry which is preliminary data.</text>
</comment>
<organism evidence="2 3">
    <name type="scientific">Methanobacterium bryantii</name>
    <dbReference type="NCBI Taxonomy" id="2161"/>
    <lineage>
        <taxon>Archaea</taxon>
        <taxon>Methanobacteriati</taxon>
        <taxon>Methanobacteriota</taxon>
        <taxon>Methanomada group</taxon>
        <taxon>Methanobacteria</taxon>
        <taxon>Methanobacteriales</taxon>
        <taxon>Methanobacteriaceae</taxon>
        <taxon>Methanobacterium</taxon>
    </lineage>
</organism>
<keyword evidence="3" id="KW-1185">Reference proteome</keyword>
<keyword evidence="1" id="KW-0812">Transmembrane</keyword>
<evidence type="ECO:0000313" key="3">
    <source>
        <dbReference type="Proteomes" id="UP000217784"/>
    </source>
</evidence>
<protein>
    <submittedName>
        <fullName evidence="2">Uncharacterized protein</fullName>
    </submittedName>
</protein>
<keyword evidence="1" id="KW-1133">Transmembrane helix</keyword>